<proteinExistence type="predicted"/>
<comment type="caution">
    <text evidence="1">The sequence shown here is derived from an EMBL/GenBank/DDBJ whole genome shotgun (WGS) entry which is preliminary data.</text>
</comment>
<gene>
    <name evidence="1" type="ORF">KPL71_020554</name>
</gene>
<keyword evidence="2" id="KW-1185">Reference proteome</keyword>
<organism evidence="1 2">
    <name type="scientific">Citrus sinensis</name>
    <name type="common">Sweet orange</name>
    <name type="synonym">Citrus aurantium var. sinensis</name>
    <dbReference type="NCBI Taxonomy" id="2711"/>
    <lineage>
        <taxon>Eukaryota</taxon>
        <taxon>Viridiplantae</taxon>
        <taxon>Streptophyta</taxon>
        <taxon>Embryophyta</taxon>
        <taxon>Tracheophyta</taxon>
        <taxon>Spermatophyta</taxon>
        <taxon>Magnoliopsida</taxon>
        <taxon>eudicotyledons</taxon>
        <taxon>Gunneridae</taxon>
        <taxon>Pentapetalae</taxon>
        <taxon>rosids</taxon>
        <taxon>malvids</taxon>
        <taxon>Sapindales</taxon>
        <taxon>Rutaceae</taxon>
        <taxon>Aurantioideae</taxon>
        <taxon>Citrus</taxon>
    </lineage>
</organism>
<dbReference type="EMBL" id="CM039176">
    <property type="protein sequence ID" value="KAH9714103.1"/>
    <property type="molecule type" value="Genomic_DNA"/>
</dbReference>
<evidence type="ECO:0000313" key="2">
    <source>
        <dbReference type="Proteomes" id="UP000829398"/>
    </source>
</evidence>
<name>A0ACB8J8Y0_CITSI</name>
<protein>
    <submittedName>
        <fullName evidence="1">MMS19 nucleotide excision repair protein-like</fullName>
    </submittedName>
</protein>
<reference evidence="2" key="1">
    <citation type="journal article" date="2023" name="Hortic. Res.">
        <title>A chromosome-level phased genome enabling allele-level studies in sweet orange: a case study on citrus Huanglongbing tolerance.</title>
        <authorList>
            <person name="Wu B."/>
            <person name="Yu Q."/>
            <person name="Deng Z."/>
            <person name="Duan Y."/>
            <person name="Luo F."/>
            <person name="Gmitter F. Jr."/>
        </authorList>
    </citation>
    <scope>NUCLEOTIDE SEQUENCE [LARGE SCALE GENOMIC DNA]</scope>
    <source>
        <strain evidence="2">cv. Valencia</strain>
    </source>
</reference>
<accession>A0ACB8J8Y0</accession>
<evidence type="ECO:0000313" key="1">
    <source>
        <dbReference type="EMBL" id="KAH9714103.1"/>
    </source>
</evidence>
<dbReference type="Proteomes" id="UP000829398">
    <property type="component" value="Chromosome 7"/>
</dbReference>
<sequence>MAEASQLIQHIESFVNLSSSPTHQSQLQAASLDVIASLLKKNVLTIETLVREMGMYLTTTDDVIRARGILLLGELLTHLASKPLDDATIHSMLAFFTDRLADWKALRGALVGCLALLRRKSSGGVITTNDAKAVAQSYIQNLQVQSLAQHDRKLCFELLECLLQRYPDAVVSLGEDLLYAICEAIDGEKDPHCLMLTFHIVEVAAELFSDDLLANFASDLFEILGCYFPIHFTHSKAEDFDVKRDDLSRALMFPNLSLSHIMQAAFSSTSLFEPFAIPLLLEKLSSSLQSAKVDSLKYLSHCTVKYGADRIEKHAKAMWSSIKDAVYSSHEPTLSFASESLDGVGFRENVILTESLNLLDTVFKQNSGLFLSWIIGDEDINLIFKSISSYKTYKEISLQSKQKLHAVGSILSVSAKASPAACNSVMESFFPCLMHALGLSVGNSTQDCFPNDGNVLRGKLNHGALYLCIELMTACRELMASSEEFKSVAAPANERWYCLLQSYSASLAKALRSTLETSANEDSYETNVYFGVKGLLILGTFRGGSLIISNSIFENILLTFTSIIISEFENTLLWKLALKALVHIGSFIDRFNESEKALSYMDVVIEKIVSLASSHDFSMPFPLKLEAISEIGATGRNYLLKIVQGLEEAVCANLYEVLVHGNPKSAEVVVQLLECYSNKVLPRIHEIGGFEEVLLRFAVNIWNLIEKSVTFSSQGLLDATMKAMKLAVGSCSVESQNIVFQKAFTVLSLGTYFPLEDAASNIPILLNEFQLTQETSISSSREAWICSLFASVIIAARPQTHIPNVRLVIRLFMTTLLKGNVPAAQALGSMVNKLGLKSNGTEVHGNCTLEEAMDIIFDSKLWSFNDSVTLRSNGGLENGSSIGLTDICRGATNIRSLQVHAIAGLAWIGKGLLMRGHEKVKDITMTFIECLLSNSKLGSFSLEQDYSENSSESVVKYAADAFKILMGDSEDCLSRKLHATIRPLYKQRFYSTIMPILQSLIIKSNSSFSRSILCRACAHIISDTPLIVVLNDAKTVIPILMDGLSILSNDVSDKDIVYSLLLVLSGILTDKNGKTIGQEAVIECAHIIIDHSIILISYPHMMLVRETAIQCLVAMSGLPHARIYPMRRQVLQAVSRALDDPKRAVRQEAVRCRQAWSQSLSMKGESGDCFNHVSQ</sequence>